<keyword evidence="3" id="KW-1185">Reference proteome</keyword>
<dbReference type="EMBL" id="QJKH01000017">
    <property type="protein sequence ID" value="PXX75831.1"/>
    <property type="molecule type" value="Genomic_DNA"/>
</dbReference>
<accession>A0A318KIU8</accession>
<evidence type="ECO:0000313" key="2">
    <source>
        <dbReference type="EMBL" id="PXX75831.1"/>
    </source>
</evidence>
<keyword evidence="1" id="KW-0472">Membrane</keyword>
<proteinExistence type="predicted"/>
<organism evidence="2 3">
    <name type="scientific">Dielma fastidiosa</name>
    <dbReference type="NCBI Taxonomy" id="1034346"/>
    <lineage>
        <taxon>Bacteria</taxon>
        <taxon>Bacillati</taxon>
        <taxon>Bacillota</taxon>
        <taxon>Erysipelotrichia</taxon>
        <taxon>Erysipelotrichales</taxon>
        <taxon>Erysipelotrichaceae</taxon>
        <taxon>Dielma</taxon>
    </lineage>
</organism>
<comment type="caution">
    <text evidence="2">The sequence shown here is derived from an EMBL/GenBank/DDBJ whole genome shotgun (WGS) entry which is preliminary data.</text>
</comment>
<sequence>MDFDETDYIQQIKKLLNDLDNKDQRIFKIKFSNAFRKPLDIETRFLVNKYKVIKFSDLYNKRIDYATNSIQSKRYFYTNFIFNLAGLIPSIGTYISLITLVTDFSQYQVTQSDFRHLRKTLNFLPKPAKKYHKLRNLVLIPNIEQLSLEEKLYLSFVIRLIEEKYLSQTAILIIEPIDNVTDITIANKGIVYKFDLNNYTQILHDKKIYSLTHVSRVVLNSIGIDYIDKVNQILNGEKTEDSYEAVMTQIIREMIENSKPQNSDDLKRFITLCSFLFESFTINDISEAVNLEKNPLNCGLDDAMKTNIICKEKHIQKYLFLEEKIRQYFQDSSYIFEANLYTNIYNYLQKTYPKNYADIALLSGVLLSDENEILSNYLIAFYQEDMTMPGYKLNAIRSYIKKSNDFEIILRLHDAYSEEPQNLMNYREDCLKLLSHIDGSGLNNFAKAAAISYPARVLYEIHSDFAELEAVEETYLKYINKIVDFASVDTRIYKYVLDYISFTTAIENNSTITTVVQRLVTLLNTIEPAEVTSGQYVKFMRMGNAVYPSDPKQALMMTQKAFNSKQKPIEQALSGINYGVSLCLNARYREAVEILSNNDLRTDVINTISADNNLLLAQYFNGKFDAYKTLTGYTRLLKIIKKVDNSDAIIVKNNYLALCIVLEKKKNSQLEQSIVKSADNYHIFFYQINLLTEAFLQHDLARFEKIKNAITVPKLLIGYKSFINKRNDFLATNFDKNMTYPELDNSLYNWSITNYPDKSMLFYSHPIILGCIERWFE</sequence>
<keyword evidence="1" id="KW-1133">Transmembrane helix</keyword>
<dbReference type="Proteomes" id="UP000247612">
    <property type="component" value="Unassembled WGS sequence"/>
</dbReference>
<reference evidence="2 3" key="1">
    <citation type="submission" date="2018-05" db="EMBL/GenBank/DDBJ databases">
        <title>Genomic Encyclopedia of Type Strains, Phase IV (KMG-IV): sequencing the most valuable type-strain genomes for metagenomic binning, comparative biology and taxonomic classification.</title>
        <authorList>
            <person name="Goeker M."/>
        </authorList>
    </citation>
    <scope>NUCLEOTIDE SEQUENCE [LARGE SCALE GENOMIC DNA]</scope>
    <source>
        <strain evidence="2 3">JC118</strain>
    </source>
</reference>
<dbReference type="RefSeq" id="WP_022937357.1">
    <property type="nucleotide sequence ID" value="NZ_CABKRQ010000002.1"/>
</dbReference>
<feature type="transmembrane region" description="Helical" evidence="1">
    <location>
        <begin position="80"/>
        <end position="101"/>
    </location>
</feature>
<name>A0A318KIU8_9FIRM</name>
<keyword evidence="1" id="KW-0812">Transmembrane</keyword>
<gene>
    <name evidence="2" type="ORF">DES51_11715</name>
</gene>
<evidence type="ECO:0000256" key="1">
    <source>
        <dbReference type="SAM" id="Phobius"/>
    </source>
</evidence>
<evidence type="ECO:0000313" key="3">
    <source>
        <dbReference type="Proteomes" id="UP000247612"/>
    </source>
</evidence>
<dbReference type="AlphaFoldDB" id="A0A318KIU8"/>
<protein>
    <submittedName>
        <fullName evidence="2">Uncharacterized protein</fullName>
    </submittedName>
</protein>